<feature type="signal peptide" evidence="2">
    <location>
        <begin position="1"/>
        <end position="21"/>
    </location>
</feature>
<evidence type="ECO:0000313" key="3">
    <source>
        <dbReference type="EMBL" id="MDN3574591.1"/>
    </source>
</evidence>
<evidence type="ECO:0000256" key="2">
    <source>
        <dbReference type="SAM" id="SignalP"/>
    </source>
</evidence>
<keyword evidence="2" id="KW-0732">Signal</keyword>
<comment type="caution">
    <text evidence="3">The sequence shown here is derived from an EMBL/GenBank/DDBJ whole genome shotgun (WGS) entry which is preliminary data.</text>
</comment>
<feature type="region of interest" description="Disordered" evidence="1">
    <location>
        <begin position="40"/>
        <end position="86"/>
    </location>
</feature>
<name>A0ABT8AYU8_9HYPH</name>
<accession>A0ABT8AYU8</accession>
<reference evidence="4" key="1">
    <citation type="journal article" date="2019" name="Int. J. Syst. Evol. Microbiol.">
        <title>The Global Catalogue of Microorganisms (GCM) 10K type strain sequencing project: providing services to taxonomists for standard genome sequencing and annotation.</title>
        <authorList>
            <consortium name="The Broad Institute Genomics Platform"/>
            <consortium name="The Broad Institute Genome Sequencing Center for Infectious Disease"/>
            <person name="Wu L."/>
            <person name="Ma J."/>
        </authorList>
    </citation>
    <scope>NUCLEOTIDE SEQUENCE [LARGE SCALE GENOMIC DNA]</scope>
    <source>
        <strain evidence="4">CECT 7806</strain>
    </source>
</reference>
<organism evidence="3 4">
    <name type="scientific">Methylobacterium longum</name>
    <dbReference type="NCBI Taxonomy" id="767694"/>
    <lineage>
        <taxon>Bacteria</taxon>
        <taxon>Pseudomonadati</taxon>
        <taxon>Pseudomonadota</taxon>
        <taxon>Alphaproteobacteria</taxon>
        <taxon>Hyphomicrobiales</taxon>
        <taxon>Methylobacteriaceae</taxon>
        <taxon>Methylobacterium</taxon>
    </lineage>
</organism>
<feature type="compositionally biased region" description="Low complexity" evidence="1">
    <location>
        <begin position="63"/>
        <end position="72"/>
    </location>
</feature>
<dbReference type="EMBL" id="JAUFPT010000107">
    <property type="protein sequence ID" value="MDN3574591.1"/>
    <property type="molecule type" value="Genomic_DNA"/>
</dbReference>
<keyword evidence="4" id="KW-1185">Reference proteome</keyword>
<dbReference type="Proteomes" id="UP001244297">
    <property type="component" value="Unassembled WGS sequence"/>
</dbReference>
<protein>
    <submittedName>
        <fullName evidence="3">Uncharacterized protein</fullName>
    </submittedName>
</protein>
<sequence>MRALLTSGIKAILAVAALSTAAHWTLRVQRESTAAPMPVAAIPDPVATGSIEPRQAERQVERPAAVASVPPSATGPRSPAAPASGLDQSHLAALIAGAAPAKPKVAKATTKTASAEKALPVEKVAAKR</sequence>
<evidence type="ECO:0000313" key="4">
    <source>
        <dbReference type="Proteomes" id="UP001244297"/>
    </source>
</evidence>
<evidence type="ECO:0000256" key="1">
    <source>
        <dbReference type="SAM" id="MobiDB-lite"/>
    </source>
</evidence>
<gene>
    <name evidence="3" type="ORF">QWZ18_28835</name>
</gene>
<feature type="chain" id="PRO_5047374105" evidence="2">
    <location>
        <begin position="22"/>
        <end position="128"/>
    </location>
</feature>
<proteinExistence type="predicted"/>
<dbReference type="RefSeq" id="WP_238286297.1">
    <property type="nucleotide sequence ID" value="NZ_BPQS01000005.1"/>
</dbReference>